<protein>
    <submittedName>
        <fullName evidence="1">Uncharacterized protein</fullName>
    </submittedName>
</protein>
<sequence length="151" mass="15248">MAAGPLGTHTAAEVAGPTRWDACAPVVLHVDSDGAPRGWRPVVEAAVERISAKYDLDIRLGAEVAHVDAVATPADGEGPVAVLAWSDLVEEPALLTETAVTTLVSRGSERAPGVAAFGSSIVFAGTTPVGFALEEVFGGGHAPLPGAGDRC</sequence>
<proteinExistence type="predicted"/>
<evidence type="ECO:0000313" key="2">
    <source>
        <dbReference type="Proteomes" id="UP000544110"/>
    </source>
</evidence>
<evidence type="ECO:0000313" key="1">
    <source>
        <dbReference type="EMBL" id="NYG55987.1"/>
    </source>
</evidence>
<accession>A0A7Y9RSW8</accession>
<dbReference type="EMBL" id="JACCAC010000001">
    <property type="protein sequence ID" value="NYG55987.1"/>
    <property type="molecule type" value="Genomic_DNA"/>
</dbReference>
<comment type="caution">
    <text evidence="1">The sequence shown here is derived from an EMBL/GenBank/DDBJ whole genome shotgun (WGS) entry which is preliminary data.</text>
</comment>
<keyword evidence="2" id="KW-1185">Reference proteome</keyword>
<gene>
    <name evidence="1" type="ORF">BJ989_002291</name>
</gene>
<organism evidence="1 2">
    <name type="scientific">Nocardioides perillae</name>
    <dbReference type="NCBI Taxonomy" id="1119534"/>
    <lineage>
        <taxon>Bacteria</taxon>
        <taxon>Bacillati</taxon>
        <taxon>Actinomycetota</taxon>
        <taxon>Actinomycetes</taxon>
        <taxon>Propionibacteriales</taxon>
        <taxon>Nocardioidaceae</taxon>
        <taxon>Nocardioides</taxon>
    </lineage>
</organism>
<reference evidence="1 2" key="1">
    <citation type="submission" date="2020-07" db="EMBL/GenBank/DDBJ databases">
        <title>Sequencing the genomes of 1000 actinobacteria strains.</title>
        <authorList>
            <person name="Klenk H.-P."/>
        </authorList>
    </citation>
    <scope>NUCLEOTIDE SEQUENCE [LARGE SCALE GENOMIC DNA]</scope>
    <source>
        <strain evidence="1 2">DSM 24552</strain>
    </source>
</reference>
<dbReference type="AlphaFoldDB" id="A0A7Y9RSW8"/>
<dbReference type="RefSeq" id="WP_179518336.1">
    <property type="nucleotide sequence ID" value="NZ_JACCAC010000001.1"/>
</dbReference>
<name>A0A7Y9RSW8_9ACTN</name>
<dbReference type="Proteomes" id="UP000544110">
    <property type="component" value="Unassembled WGS sequence"/>
</dbReference>